<proteinExistence type="predicted"/>
<protein>
    <submittedName>
        <fullName evidence="1">25230_t:CDS:1</fullName>
    </submittedName>
</protein>
<organism evidence="1 2">
    <name type="scientific">Dentiscutata erythropus</name>
    <dbReference type="NCBI Taxonomy" id="1348616"/>
    <lineage>
        <taxon>Eukaryota</taxon>
        <taxon>Fungi</taxon>
        <taxon>Fungi incertae sedis</taxon>
        <taxon>Mucoromycota</taxon>
        <taxon>Glomeromycotina</taxon>
        <taxon>Glomeromycetes</taxon>
        <taxon>Diversisporales</taxon>
        <taxon>Gigasporaceae</taxon>
        <taxon>Dentiscutata</taxon>
    </lineage>
</organism>
<dbReference type="AlphaFoldDB" id="A0A9N9DFQ7"/>
<reference evidence="1" key="1">
    <citation type="submission" date="2021-06" db="EMBL/GenBank/DDBJ databases">
        <authorList>
            <person name="Kallberg Y."/>
            <person name="Tangrot J."/>
            <person name="Rosling A."/>
        </authorList>
    </citation>
    <scope>NUCLEOTIDE SEQUENCE</scope>
    <source>
        <strain evidence="1">MA453B</strain>
    </source>
</reference>
<dbReference type="EMBL" id="CAJVPY010005041">
    <property type="protein sequence ID" value="CAG8634042.1"/>
    <property type="molecule type" value="Genomic_DNA"/>
</dbReference>
<evidence type="ECO:0000313" key="1">
    <source>
        <dbReference type="EMBL" id="CAG8634042.1"/>
    </source>
</evidence>
<dbReference type="Proteomes" id="UP000789405">
    <property type="component" value="Unassembled WGS sequence"/>
</dbReference>
<name>A0A9N9DFQ7_9GLOM</name>
<comment type="caution">
    <text evidence="1">The sequence shown here is derived from an EMBL/GenBank/DDBJ whole genome shotgun (WGS) entry which is preliminary data.</text>
</comment>
<accession>A0A9N9DFQ7</accession>
<keyword evidence="2" id="KW-1185">Reference proteome</keyword>
<gene>
    <name evidence="1" type="ORF">DERYTH_LOCUS9298</name>
</gene>
<sequence length="81" mass="9371">MENGSPLTISAIFDIYKEVVNLHGRQYSSVLATLIDFYKKAKARYFTKQHFLDIVYKILVLQSSDLELNELIENIFDGLEV</sequence>
<evidence type="ECO:0000313" key="2">
    <source>
        <dbReference type="Proteomes" id="UP000789405"/>
    </source>
</evidence>